<dbReference type="EMBL" id="CP098740">
    <property type="protein sequence ID" value="UZK56842.1"/>
    <property type="molecule type" value="Genomic_DNA"/>
</dbReference>
<evidence type="ECO:0000313" key="4">
    <source>
        <dbReference type="Proteomes" id="UP001164963"/>
    </source>
</evidence>
<protein>
    <recommendedName>
        <fullName evidence="2">CarD-like/TRCF RNAP-interacting domain-containing protein</fullName>
    </recommendedName>
</protein>
<evidence type="ECO:0000313" key="3">
    <source>
        <dbReference type="EMBL" id="UZK56842.1"/>
    </source>
</evidence>
<feature type="region of interest" description="Disordered" evidence="1">
    <location>
        <begin position="1"/>
        <end position="25"/>
    </location>
</feature>
<dbReference type="Proteomes" id="UP001164963">
    <property type="component" value="Chromosome"/>
</dbReference>
<keyword evidence="4" id="KW-1185">Reference proteome</keyword>
<gene>
    <name evidence="3" type="ORF">NEH16_24635</name>
</gene>
<dbReference type="RefSeq" id="WP_073968352.1">
    <property type="nucleotide sequence ID" value="NZ_CP098740.1"/>
</dbReference>
<evidence type="ECO:0000259" key="2">
    <source>
        <dbReference type="Pfam" id="PF02559"/>
    </source>
</evidence>
<dbReference type="InterPro" id="IPR003711">
    <property type="entry name" value="CarD-like/TRCF_RID"/>
</dbReference>
<proteinExistence type="predicted"/>
<organism evidence="3 4">
    <name type="scientific">Streptomyces drozdowiczii</name>
    <dbReference type="NCBI Taxonomy" id="202862"/>
    <lineage>
        <taxon>Bacteria</taxon>
        <taxon>Bacillati</taxon>
        <taxon>Actinomycetota</taxon>
        <taxon>Actinomycetes</taxon>
        <taxon>Kitasatosporales</taxon>
        <taxon>Streptomycetaceae</taxon>
        <taxon>Streptomyces</taxon>
    </lineage>
</organism>
<sequence length="76" mass="8307">MKQSAGSRRHLPSSPFNRPAQATPPVELFDVGDRVSHDQFGLGRVLAVEGDNDAVLIDFAGRQGRIMSPYSKLTKL</sequence>
<evidence type="ECO:0000256" key="1">
    <source>
        <dbReference type="SAM" id="MobiDB-lite"/>
    </source>
</evidence>
<accession>A0ABY6PWX5</accession>
<feature type="domain" description="CarD-like/TRCF RNAP-interacting" evidence="2">
    <location>
        <begin position="29"/>
        <end position="75"/>
    </location>
</feature>
<dbReference type="Pfam" id="PF02559">
    <property type="entry name" value="CarD_TRCF_RID"/>
    <property type="match status" value="1"/>
</dbReference>
<name>A0ABY6PWX5_9ACTN</name>
<reference evidence="3" key="1">
    <citation type="journal article" date="2022" name="Front. Microbiol.">
        <title>Mirubactin C rescues the lethal effect of cell wall biosynthesis mutations in Bacillus subtilis.</title>
        <authorList>
            <person name="Kepplinger B."/>
            <person name="Wen X."/>
            <person name="Tyler A.R."/>
            <person name="Kim B.Y."/>
            <person name="Brown J."/>
            <person name="Banks P."/>
            <person name="Dashti Y."/>
            <person name="Mackenzie E.S."/>
            <person name="Wills C."/>
            <person name="Kawai Y."/>
            <person name="Waldron K.J."/>
            <person name="Allenby N.E.E."/>
            <person name="Wu L.J."/>
            <person name="Hall M.J."/>
            <person name="Errington J."/>
        </authorList>
    </citation>
    <scope>NUCLEOTIDE SEQUENCE</scope>
    <source>
        <strain evidence="3">MDA8-470</strain>
    </source>
</reference>